<comment type="similarity">
    <text evidence="1">Belongs to the neutral ceramidase family.</text>
</comment>
<feature type="domain" description="Neutral/alkaline non-lysosomal ceramidase N-terminal" evidence="3">
    <location>
        <begin position="54"/>
        <end position="177"/>
    </location>
</feature>
<keyword evidence="1" id="KW-0378">Hydrolase</keyword>
<organism evidence="4 5">
    <name type="scientific">Litchfieldia luteola</name>
    <dbReference type="NCBI Taxonomy" id="682179"/>
    <lineage>
        <taxon>Bacteria</taxon>
        <taxon>Bacillati</taxon>
        <taxon>Bacillota</taxon>
        <taxon>Bacilli</taxon>
        <taxon>Bacillales</taxon>
        <taxon>Bacillaceae</taxon>
        <taxon>Litchfieldia</taxon>
    </lineage>
</organism>
<dbReference type="RefSeq" id="WP_193534602.1">
    <property type="nucleotide sequence ID" value="NZ_JADCLJ010000007.1"/>
</dbReference>
<keyword evidence="5" id="KW-1185">Reference proteome</keyword>
<feature type="region of interest" description="Disordered" evidence="2">
    <location>
        <begin position="200"/>
        <end position="238"/>
    </location>
</feature>
<comment type="caution">
    <text evidence="4">The sequence shown here is derived from an EMBL/GenBank/DDBJ whole genome shotgun (WGS) entry which is preliminary data.</text>
</comment>
<evidence type="ECO:0000313" key="4">
    <source>
        <dbReference type="EMBL" id="MBE4907125.1"/>
    </source>
</evidence>
<dbReference type="EMBL" id="JADCLJ010000007">
    <property type="protein sequence ID" value="MBE4907125.1"/>
    <property type="molecule type" value="Genomic_DNA"/>
</dbReference>
<feature type="compositionally biased region" description="Basic residues" evidence="2">
    <location>
        <begin position="210"/>
        <end position="222"/>
    </location>
</feature>
<evidence type="ECO:0000256" key="2">
    <source>
        <dbReference type="SAM" id="MobiDB-lite"/>
    </source>
</evidence>
<dbReference type="Proteomes" id="UP001516662">
    <property type="component" value="Unassembled WGS sequence"/>
</dbReference>
<dbReference type="InterPro" id="IPR031329">
    <property type="entry name" value="NEUT/ALK_ceramidase_N"/>
</dbReference>
<dbReference type="EC" id="3.5.1.23" evidence="1"/>
<reference evidence="4 5" key="1">
    <citation type="submission" date="2020-10" db="EMBL/GenBank/DDBJ databases">
        <title>Bacillus sp. HD4P25, an endophyte from a halophyte.</title>
        <authorList>
            <person name="Sun J.-Q."/>
        </authorList>
    </citation>
    <scope>NUCLEOTIDE SEQUENCE [LARGE SCALE GENOMIC DNA]</scope>
    <source>
        <strain evidence="4 5">YIM 93174</strain>
    </source>
</reference>
<evidence type="ECO:0000256" key="1">
    <source>
        <dbReference type="RuleBase" id="RU366019"/>
    </source>
</evidence>
<proteinExistence type="inferred from homology"/>
<dbReference type="InterPro" id="IPR006823">
    <property type="entry name" value="Ceramidase_alk"/>
</dbReference>
<gene>
    <name evidence="4" type="ORF">IMZ08_03510</name>
</gene>
<dbReference type="PANTHER" id="PTHR12670">
    <property type="entry name" value="CERAMIDASE"/>
    <property type="match status" value="1"/>
</dbReference>
<dbReference type="PANTHER" id="PTHR12670:SF1">
    <property type="entry name" value="NEUTRAL CERAMIDASE"/>
    <property type="match status" value="1"/>
</dbReference>
<protein>
    <recommendedName>
        <fullName evidence="1">Neutral ceramidase</fullName>
        <ecNumber evidence="1">3.5.1.23</ecNumber>
    </recommendedName>
</protein>
<name>A0ABR9QF68_9BACI</name>
<comment type="catalytic activity">
    <reaction evidence="1">
        <text>an N-acylsphing-4-enine + H2O = sphing-4-enine + a fatty acid</text>
        <dbReference type="Rhea" id="RHEA:20856"/>
        <dbReference type="ChEBI" id="CHEBI:15377"/>
        <dbReference type="ChEBI" id="CHEBI:28868"/>
        <dbReference type="ChEBI" id="CHEBI:52639"/>
        <dbReference type="ChEBI" id="CHEBI:57756"/>
        <dbReference type="EC" id="3.5.1.23"/>
    </reaction>
</comment>
<keyword evidence="1" id="KW-0443">Lipid metabolism</keyword>
<accession>A0ABR9QF68</accession>
<evidence type="ECO:0000313" key="5">
    <source>
        <dbReference type="Proteomes" id="UP001516662"/>
    </source>
</evidence>
<sequence>MISVLVLSLFIPSIGLAKHDDDDDDDDDKFYEAFEAGVAQNRISPTKSHLAEGVYLGGYDGFKQRGKAIGVADPIYARALALKSESEKLVFVTLDTTGVGNKVLNVIREKASKKTGVSKNAIMISSTHTHAGPDLQGLWGGVSNSYKDYFINQVVKTIEEAVDDQEDSMVTVGSTVVPQNLVHNRRGKSETDTTLTTLQITQLEKEKGKGKGKGKGHQKGKGKGHDKGKGKGHNKGDDDEEKVIATLINFAVHPTILGRDNKNFSADFVGYLHSEVEDQFGGISLFVNGALGDATPISNGNTDQKKAEYYGKEIAKYVEKAIDNARVLPKGLKITNKKVDFVVENQGFVSGYNTGILSPYYEMKKVNNVLKLESTISRVTIGDKNTNIELVTAPGEAVTGLGLSLRKVMDNKYSMILGLTHDTLGYLIPESEWDPKKYEEQVSIERAAGEKVRNVVLELYGKKSQPLPQPVTLKAGASKEKITPTTAMMDATKQGPLYLGGYGNGRKADPNQVLDELWARTIILQSGGKTVAFTALDSVGIFQKDSLEIQKRARDALRTKGIYVDHIVVSSTHTHHAPDTMGLWGAKNKSGINPFYQEYLISQAAKSIINAATSMQTVKELRYGVQDTSGLIRDSRDPNVMDDDIYVMHAVGLNNQTIGTLVKWASHPETILGHYNEAITSDYVHPLRETVEKSVGGTTVFVNGAIGGLLTSLKVDVGYGTGKEGSKATMKVIGERAGIAALTAIKNSTISKDHTIKIATRDVYLPLENPNYYLLGYYGMLNRDVYINGAKQSSMPLPPQYGGKQVDLLTEVSAVKIGDAQFAMVPGELYPEIELGKFQTKSLAHNPNAAHELAIKPNMSGKYNFVLGLSNDAIGYIIPRNDFVPLVQDGLYWKEGIHRIQNKQLYGEINSVGPSTAAILSNTLVELLRAIK</sequence>
<dbReference type="Pfam" id="PF04734">
    <property type="entry name" value="Ceramidase_alk"/>
    <property type="match status" value="1"/>
</dbReference>
<evidence type="ECO:0000259" key="3">
    <source>
        <dbReference type="Pfam" id="PF04734"/>
    </source>
</evidence>
<keyword evidence="1" id="KW-0746">Sphingolipid metabolism</keyword>